<dbReference type="RefSeq" id="WP_102415166.1">
    <property type="nucleotide sequence ID" value="NZ_BMJD01000004.1"/>
</dbReference>
<dbReference type="EMBL" id="BMJD01000004">
    <property type="protein sequence ID" value="GGB33175.1"/>
    <property type="molecule type" value="Genomic_DNA"/>
</dbReference>
<evidence type="ECO:0000313" key="2">
    <source>
        <dbReference type="Proteomes" id="UP000621492"/>
    </source>
</evidence>
<protein>
    <recommendedName>
        <fullName evidence="3">DUF2515 domain-containing protein</fullName>
    </recommendedName>
</protein>
<dbReference type="Pfam" id="PF10720">
    <property type="entry name" value="DUF2515"/>
    <property type="match status" value="1"/>
</dbReference>
<evidence type="ECO:0008006" key="3">
    <source>
        <dbReference type="Google" id="ProtNLM"/>
    </source>
</evidence>
<dbReference type="AlphaFoldDB" id="A0A9W5TVJ0"/>
<reference evidence="1" key="2">
    <citation type="submission" date="2020-09" db="EMBL/GenBank/DDBJ databases">
        <authorList>
            <person name="Sun Q."/>
            <person name="Zhou Y."/>
        </authorList>
    </citation>
    <scope>NUCLEOTIDE SEQUENCE</scope>
    <source>
        <strain evidence="1">CGMCC 1.15454</strain>
    </source>
</reference>
<name>A0A9W5TVJ0_9BACI</name>
<evidence type="ECO:0000313" key="1">
    <source>
        <dbReference type="EMBL" id="GGB33175.1"/>
    </source>
</evidence>
<comment type="caution">
    <text evidence="1">The sequence shown here is derived from an EMBL/GenBank/DDBJ whole genome shotgun (WGS) entry which is preliminary data.</text>
</comment>
<accession>A0A9W5TVJ0</accession>
<dbReference type="Proteomes" id="UP000621492">
    <property type="component" value="Unassembled WGS sequence"/>
</dbReference>
<organism evidence="1 2">
    <name type="scientific">Lentibacillus populi</name>
    <dbReference type="NCBI Taxonomy" id="1827502"/>
    <lineage>
        <taxon>Bacteria</taxon>
        <taxon>Bacillati</taxon>
        <taxon>Bacillota</taxon>
        <taxon>Bacilli</taxon>
        <taxon>Bacillales</taxon>
        <taxon>Bacillaceae</taxon>
        <taxon>Lentibacillus</taxon>
    </lineage>
</organism>
<reference evidence="1" key="1">
    <citation type="journal article" date="2014" name="Int. J. Syst. Evol. Microbiol.">
        <title>Complete genome sequence of Corynebacterium casei LMG S-19264T (=DSM 44701T), isolated from a smear-ripened cheese.</title>
        <authorList>
            <consortium name="US DOE Joint Genome Institute (JGI-PGF)"/>
            <person name="Walter F."/>
            <person name="Albersmeier A."/>
            <person name="Kalinowski J."/>
            <person name="Ruckert C."/>
        </authorList>
    </citation>
    <scope>NUCLEOTIDE SEQUENCE</scope>
    <source>
        <strain evidence="1">CGMCC 1.15454</strain>
    </source>
</reference>
<sequence length="319" mass="38287">MQTKHDYLYYIIKTTKEHNLDNITRTKAYQNFYLRFPEIKWSFIASIVSRNAGWNMTDLRLPAFQTLLGKEKRERLFMTYERANWLIFSDAYPQLLLYQLSKQQKTPLFHLLPELRVSRFMANEWYHFWQNHDDDRLMIALIINEQNVIQLPVIKQTYFKYRVFLRLPYLLQDFLFMNAVLLPTRSTVLYGSFVHDFTNLTKRVNLGKRLATMIFHPDVYGKLLDFARNIEHTGSRRDYERFLNIRVPKSPLLRVAYPIISHQDTIRNDWYVLGGMKNKWLEELPGDLELNDVGSSFYHKRKMLFAYCRIKNAIMGKSN</sequence>
<keyword evidence="2" id="KW-1185">Reference proteome</keyword>
<dbReference type="InterPro" id="IPR019658">
    <property type="entry name" value="DUF2515"/>
</dbReference>
<proteinExistence type="predicted"/>
<gene>
    <name evidence="1" type="ORF">GCM10011409_08270</name>
</gene>